<dbReference type="InterPro" id="IPR001789">
    <property type="entry name" value="Sig_transdc_resp-reg_receiver"/>
</dbReference>
<dbReference type="SUPFAM" id="SSF46894">
    <property type="entry name" value="C-terminal effector domain of the bipartite response regulators"/>
    <property type="match status" value="1"/>
</dbReference>
<keyword evidence="2" id="KW-0805">Transcription regulation</keyword>
<keyword evidence="4" id="KW-0804">Transcription</keyword>
<dbReference type="InterPro" id="IPR000792">
    <property type="entry name" value="Tscrpt_reg_LuxR_C"/>
</dbReference>
<dbReference type="AlphaFoldDB" id="A0A1H0V905"/>
<dbReference type="GO" id="GO:0000160">
    <property type="term" value="P:phosphorelay signal transduction system"/>
    <property type="evidence" value="ECO:0007669"/>
    <property type="project" value="InterPro"/>
</dbReference>
<dbReference type="Gene3D" id="3.40.50.2300">
    <property type="match status" value="1"/>
</dbReference>
<gene>
    <name evidence="8" type="ORF">SAMN04487905_10896</name>
</gene>
<evidence type="ECO:0000259" key="7">
    <source>
        <dbReference type="PROSITE" id="PS50110"/>
    </source>
</evidence>
<dbReference type="EMBL" id="FNJR01000008">
    <property type="protein sequence ID" value="SDP74930.1"/>
    <property type="molecule type" value="Genomic_DNA"/>
</dbReference>
<dbReference type="PROSITE" id="PS50043">
    <property type="entry name" value="HTH_LUXR_2"/>
    <property type="match status" value="1"/>
</dbReference>
<dbReference type="InterPro" id="IPR011006">
    <property type="entry name" value="CheY-like_superfamily"/>
</dbReference>
<dbReference type="SUPFAM" id="SSF52172">
    <property type="entry name" value="CheY-like"/>
    <property type="match status" value="1"/>
</dbReference>
<accession>A0A1H0V905</accession>
<dbReference type="InterPro" id="IPR016032">
    <property type="entry name" value="Sig_transdc_resp-reg_C-effctor"/>
</dbReference>
<evidence type="ECO:0000313" key="9">
    <source>
        <dbReference type="Proteomes" id="UP000199497"/>
    </source>
</evidence>
<reference evidence="9" key="1">
    <citation type="submission" date="2016-10" db="EMBL/GenBank/DDBJ databases">
        <authorList>
            <person name="Varghese N."/>
            <person name="Submissions S."/>
        </authorList>
    </citation>
    <scope>NUCLEOTIDE SEQUENCE [LARGE SCALE GENOMIC DNA]</scope>
    <source>
        <strain evidence="9">DSM 46732</strain>
    </source>
</reference>
<dbReference type="Proteomes" id="UP000199497">
    <property type="component" value="Unassembled WGS sequence"/>
</dbReference>
<dbReference type="GO" id="GO:0003677">
    <property type="term" value="F:DNA binding"/>
    <property type="evidence" value="ECO:0007669"/>
    <property type="project" value="UniProtKB-KW"/>
</dbReference>
<feature type="domain" description="Response regulatory" evidence="7">
    <location>
        <begin position="16"/>
        <end position="131"/>
    </location>
</feature>
<sequence length="245" mass="27083">MSVQHAGHNELTRPIRLLLVDDQQLVRSGLATILNTEQFLEVVGEACDGTEAIELTRRLRPDIVLMDIQMPGMDGIQATWRITAEYQASVIILTSFDDEDNVLESLQAGASGFLLKNSDPAQLVQAVFAAFEGHALLAPEVTRQVIRRGCSAAEAWRGASRAGDRRRMLAELTHREREILCYVGQGLSNREIADRLVVGEATIKTHVSSCLHKLQLRDRVKLVVFAFECGLMDEVGNVESNEDSS</sequence>
<evidence type="ECO:0000313" key="8">
    <source>
        <dbReference type="EMBL" id="SDP74930.1"/>
    </source>
</evidence>
<evidence type="ECO:0000256" key="2">
    <source>
        <dbReference type="ARBA" id="ARBA00023015"/>
    </source>
</evidence>
<organism evidence="8 9">
    <name type="scientific">Actinopolyspora xinjiangensis</name>
    <dbReference type="NCBI Taxonomy" id="405564"/>
    <lineage>
        <taxon>Bacteria</taxon>
        <taxon>Bacillati</taxon>
        <taxon>Actinomycetota</taxon>
        <taxon>Actinomycetes</taxon>
        <taxon>Actinopolysporales</taxon>
        <taxon>Actinopolysporaceae</taxon>
        <taxon>Actinopolyspora</taxon>
    </lineage>
</organism>
<dbReference type="OrthoDB" id="9808843at2"/>
<dbReference type="SMART" id="SM00421">
    <property type="entry name" value="HTH_LUXR"/>
    <property type="match status" value="1"/>
</dbReference>
<proteinExistence type="predicted"/>
<dbReference type="Pfam" id="PF00072">
    <property type="entry name" value="Response_reg"/>
    <property type="match status" value="1"/>
</dbReference>
<dbReference type="InterPro" id="IPR039420">
    <property type="entry name" value="WalR-like"/>
</dbReference>
<dbReference type="GO" id="GO:0006355">
    <property type="term" value="P:regulation of DNA-templated transcription"/>
    <property type="evidence" value="ECO:0007669"/>
    <property type="project" value="InterPro"/>
</dbReference>
<evidence type="ECO:0000256" key="3">
    <source>
        <dbReference type="ARBA" id="ARBA00023125"/>
    </source>
</evidence>
<keyword evidence="9" id="KW-1185">Reference proteome</keyword>
<dbReference type="InterPro" id="IPR058245">
    <property type="entry name" value="NreC/VraR/RcsB-like_REC"/>
</dbReference>
<dbReference type="STRING" id="405564.SAMN04487905_10896"/>
<keyword evidence="1 5" id="KW-0597">Phosphoprotein</keyword>
<evidence type="ECO:0000256" key="4">
    <source>
        <dbReference type="ARBA" id="ARBA00023163"/>
    </source>
</evidence>
<name>A0A1H0V905_9ACTN</name>
<feature type="modified residue" description="4-aspartylphosphate" evidence="5">
    <location>
        <position position="67"/>
    </location>
</feature>
<dbReference type="CDD" id="cd06170">
    <property type="entry name" value="LuxR_C_like"/>
    <property type="match status" value="1"/>
</dbReference>
<dbReference type="Pfam" id="PF00196">
    <property type="entry name" value="GerE"/>
    <property type="match status" value="1"/>
</dbReference>
<evidence type="ECO:0000256" key="1">
    <source>
        <dbReference type="ARBA" id="ARBA00022553"/>
    </source>
</evidence>
<dbReference type="PRINTS" id="PR00038">
    <property type="entry name" value="HTHLUXR"/>
</dbReference>
<protein>
    <submittedName>
        <fullName evidence="8">Two component transcriptional regulator, LuxR family</fullName>
    </submittedName>
</protein>
<dbReference type="PROSITE" id="PS50110">
    <property type="entry name" value="RESPONSE_REGULATORY"/>
    <property type="match status" value="1"/>
</dbReference>
<feature type="domain" description="HTH luxR-type" evidence="6">
    <location>
        <begin position="165"/>
        <end position="230"/>
    </location>
</feature>
<dbReference type="CDD" id="cd17535">
    <property type="entry name" value="REC_NarL-like"/>
    <property type="match status" value="1"/>
</dbReference>
<keyword evidence="3" id="KW-0238">DNA-binding</keyword>
<dbReference type="PANTHER" id="PTHR43214">
    <property type="entry name" value="TWO-COMPONENT RESPONSE REGULATOR"/>
    <property type="match status" value="1"/>
</dbReference>
<evidence type="ECO:0000259" key="6">
    <source>
        <dbReference type="PROSITE" id="PS50043"/>
    </source>
</evidence>
<evidence type="ECO:0000256" key="5">
    <source>
        <dbReference type="PROSITE-ProRule" id="PRU00169"/>
    </source>
</evidence>
<dbReference type="PANTHER" id="PTHR43214:SF24">
    <property type="entry name" value="TRANSCRIPTIONAL REGULATORY PROTEIN NARL-RELATED"/>
    <property type="match status" value="1"/>
</dbReference>
<dbReference type="SMART" id="SM00448">
    <property type="entry name" value="REC"/>
    <property type="match status" value="1"/>
</dbReference>
<dbReference type="RefSeq" id="WP_092602223.1">
    <property type="nucleotide sequence ID" value="NZ_FNJR01000008.1"/>
</dbReference>